<dbReference type="Gene3D" id="3.40.50.880">
    <property type="match status" value="1"/>
</dbReference>
<dbReference type="Pfam" id="PF12833">
    <property type="entry name" value="HTH_18"/>
    <property type="match status" value="1"/>
</dbReference>
<dbReference type="RefSeq" id="WP_184593630.1">
    <property type="nucleotide sequence ID" value="NZ_JACHLI010000021.1"/>
</dbReference>
<comment type="function">
    <text evidence="5">Regulatory protein of the TOL plasmid xyl operons. XylS activates the xylXYZLTEGFJQKIH operon required for the degradation of toluene, m-xylene and p-xylene.</text>
</comment>
<dbReference type="InterPro" id="IPR002818">
    <property type="entry name" value="DJ-1/PfpI"/>
</dbReference>
<comment type="subcellular location">
    <subcellularLocation>
        <location evidence="1">Cytoplasm</location>
    </subcellularLocation>
</comment>
<keyword evidence="4" id="KW-0804">Transcription</keyword>
<dbReference type="GO" id="GO:0003700">
    <property type="term" value="F:DNA-binding transcription factor activity"/>
    <property type="evidence" value="ECO:0007669"/>
    <property type="project" value="InterPro"/>
</dbReference>
<organism evidence="7 8">
    <name type="scientific">Pseudomonas nitroreducens</name>
    <dbReference type="NCBI Taxonomy" id="46680"/>
    <lineage>
        <taxon>Bacteria</taxon>
        <taxon>Pseudomonadati</taxon>
        <taxon>Pseudomonadota</taxon>
        <taxon>Gammaproteobacteria</taxon>
        <taxon>Pseudomonadales</taxon>
        <taxon>Pseudomonadaceae</taxon>
        <taxon>Pseudomonas</taxon>
    </lineage>
</organism>
<name>A0A7W7KN10_PSENT</name>
<dbReference type="SMART" id="SM00342">
    <property type="entry name" value="HTH_ARAC"/>
    <property type="match status" value="1"/>
</dbReference>
<sequence length="347" mass="38162">MRTSFESVLRSRNLAHLPQGKRVIAALQPARRVVFVLREHFSQLAFSAAMDALITANIMTAVPLFQVQVAGNEGSVTSDLGLALATDIRIADLHAGPQDILVVCGGFRVRLAADPLLRARLRQADSAGAVLGGLWNGAYFLAEAGLLEGHECAFHPDGRAMLAEVFPNVKVTSRARVVDRRRLTCAGHHSALGMMLDLVGEAGGPELRCAVEEVLNCDQVPDAGSAPVSSIEADPGLPRTLRLALELMSSHIEEPMQQEEIARYARISRRHLERLFRRHVGTTPERYYLELRLTHARQLLQHTQRPLIEVALASGFCSLPHFHRCFRELFNVTPGQFRARGGLLVPC</sequence>
<dbReference type="Gene3D" id="1.10.10.60">
    <property type="entry name" value="Homeodomain-like"/>
    <property type="match status" value="1"/>
</dbReference>
<evidence type="ECO:0000256" key="2">
    <source>
        <dbReference type="ARBA" id="ARBA00023015"/>
    </source>
</evidence>
<keyword evidence="3" id="KW-0238">DNA-binding</keyword>
<dbReference type="InterPro" id="IPR018062">
    <property type="entry name" value="HTH_AraC-typ_CS"/>
</dbReference>
<dbReference type="GO" id="GO:0043565">
    <property type="term" value="F:sequence-specific DNA binding"/>
    <property type="evidence" value="ECO:0007669"/>
    <property type="project" value="InterPro"/>
</dbReference>
<evidence type="ECO:0000256" key="4">
    <source>
        <dbReference type="ARBA" id="ARBA00023163"/>
    </source>
</evidence>
<comment type="caution">
    <text evidence="7">The sequence shown here is derived from an EMBL/GenBank/DDBJ whole genome shotgun (WGS) entry which is preliminary data.</text>
</comment>
<dbReference type="CDD" id="cd03136">
    <property type="entry name" value="GATase1_AraC_ArgR_like"/>
    <property type="match status" value="1"/>
</dbReference>
<evidence type="ECO:0000259" key="6">
    <source>
        <dbReference type="PROSITE" id="PS01124"/>
    </source>
</evidence>
<dbReference type="SUPFAM" id="SSF46689">
    <property type="entry name" value="Homeodomain-like"/>
    <property type="match status" value="2"/>
</dbReference>
<dbReference type="AlphaFoldDB" id="A0A7W7KN10"/>
<dbReference type="GO" id="GO:0005737">
    <property type="term" value="C:cytoplasm"/>
    <property type="evidence" value="ECO:0007669"/>
    <property type="project" value="UniProtKB-SubCell"/>
</dbReference>
<dbReference type="Proteomes" id="UP000566995">
    <property type="component" value="Unassembled WGS sequence"/>
</dbReference>
<reference evidence="7 8" key="1">
    <citation type="submission" date="2020-08" db="EMBL/GenBank/DDBJ databases">
        <title>Functional genomics of gut bacteria from endangered species of beetles.</title>
        <authorList>
            <person name="Carlos-Shanley C."/>
        </authorList>
    </citation>
    <scope>NUCLEOTIDE SEQUENCE [LARGE SCALE GENOMIC DNA]</scope>
    <source>
        <strain evidence="7 8">S00179</strain>
    </source>
</reference>
<proteinExistence type="predicted"/>
<dbReference type="Pfam" id="PF01965">
    <property type="entry name" value="DJ-1_PfpI"/>
    <property type="match status" value="1"/>
</dbReference>
<gene>
    <name evidence="7" type="ORF">HNP46_004682</name>
</gene>
<protein>
    <submittedName>
        <fullName evidence="7">Transcriptional regulator GlxA family with amidase domain</fullName>
    </submittedName>
</protein>
<dbReference type="InterPro" id="IPR029062">
    <property type="entry name" value="Class_I_gatase-like"/>
</dbReference>
<evidence type="ECO:0000313" key="7">
    <source>
        <dbReference type="EMBL" id="MBB4865781.1"/>
    </source>
</evidence>
<dbReference type="PROSITE" id="PS01124">
    <property type="entry name" value="HTH_ARAC_FAMILY_2"/>
    <property type="match status" value="1"/>
</dbReference>
<keyword evidence="2" id="KW-0805">Transcription regulation</keyword>
<accession>A0A7W7KN10</accession>
<dbReference type="GO" id="GO:0009893">
    <property type="term" value="P:positive regulation of metabolic process"/>
    <property type="evidence" value="ECO:0007669"/>
    <property type="project" value="UniProtKB-ARBA"/>
</dbReference>
<feature type="domain" description="HTH araC/xylS-type" evidence="6">
    <location>
        <begin position="242"/>
        <end position="340"/>
    </location>
</feature>
<dbReference type="PROSITE" id="PS00041">
    <property type="entry name" value="HTH_ARAC_FAMILY_1"/>
    <property type="match status" value="1"/>
</dbReference>
<dbReference type="InterPro" id="IPR050204">
    <property type="entry name" value="AraC_XylS_family_regulators"/>
</dbReference>
<evidence type="ECO:0000313" key="8">
    <source>
        <dbReference type="Proteomes" id="UP000566995"/>
    </source>
</evidence>
<dbReference type="EMBL" id="JACHLI010000021">
    <property type="protein sequence ID" value="MBB4865781.1"/>
    <property type="molecule type" value="Genomic_DNA"/>
</dbReference>
<evidence type="ECO:0000256" key="1">
    <source>
        <dbReference type="ARBA" id="ARBA00004496"/>
    </source>
</evidence>
<evidence type="ECO:0000256" key="5">
    <source>
        <dbReference type="ARBA" id="ARBA00037345"/>
    </source>
</evidence>
<dbReference type="InterPro" id="IPR009057">
    <property type="entry name" value="Homeodomain-like_sf"/>
</dbReference>
<dbReference type="PANTHER" id="PTHR46796">
    <property type="entry name" value="HTH-TYPE TRANSCRIPTIONAL ACTIVATOR RHAS-RELATED"/>
    <property type="match status" value="1"/>
</dbReference>
<dbReference type="InterPro" id="IPR018060">
    <property type="entry name" value="HTH_AraC"/>
</dbReference>
<dbReference type="SUPFAM" id="SSF52317">
    <property type="entry name" value="Class I glutamine amidotransferase-like"/>
    <property type="match status" value="1"/>
</dbReference>
<evidence type="ECO:0000256" key="3">
    <source>
        <dbReference type="ARBA" id="ARBA00023125"/>
    </source>
</evidence>